<reference evidence="1 2" key="3">
    <citation type="journal article" date="2022" name="Microbiol. Spectr.">
        <title>Folding features and dynamics of 3D genome architecture in plant fungal pathogens.</title>
        <authorList>
            <person name="Xia C."/>
        </authorList>
    </citation>
    <scope>NUCLEOTIDE SEQUENCE [LARGE SCALE GENOMIC DNA]</scope>
    <source>
        <strain evidence="1 2">93-210</strain>
    </source>
</reference>
<comment type="caution">
    <text evidence="1">The sequence shown here is derived from an EMBL/GenBank/DDBJ whole genome shotgun (WGS) entry which is preliminary data.</text>
</comment>
<dbReference type="EMBL" id="CM045880">
    <property type="protein sequence ID" value="KAI7938102.1"/>
    <property type="molecule type" value="Genomic_DNA"/>
</dbReference>
<protein>
    <submittedName>
        <fullName evidence="1">Uncharacterized protein</fullName>
    </submittedName>
</protein>
<evidence type="ECO:0000313" key="1">
    <source>
        <dbReference type="EMBL" id="KAI7938102.1"/>
    </source>
</evidence>
<dbReference type="Proteomes" id="UP001060170">
    <property type="component" value="Chromosome 16"/>
</dbReference>
<organism evidence="1 2">
    <name type="scientific">Puccinia striiformis f. sp. tritici</name>
    <dbReference type="NCBI Taxonomy" id="168172"/>
    <lineage>
        <taxon>Eukaryota</taxon>
        <taxon>Fungi</taxon>
        <taxon>Dikarya</taxon>
        <taxon>Basidiomycota</taxon>
        <taxon>Pucciniomycotina</taxon>
        <taxon>Pucciniomycetes</taxon>
        <taxon>Pucciniales</taxon>
        <taxon>Pucciniaceae</taxon>
        <taxon>Puccinia</taxon>
    </lineage>
</organism>
<sequence>MSISRGGHSIASTGSPGDFATQDRQVHPLHCIRHQAPKNKISKLWSSVHNLHFGHGDLAHPSNTDQALRSPSKWAMPKHAASPDPANPTSRLKRQLSECSSIARGPLQNATPLGLTDTYEEAKLNLQSLKSGHSSSDFHPRAFTCKRSTSCLPYVTHLVPRSILTESLPQKPAENYLFRALPRPPTEARPAQLKRTTDLGRSSSAPARVRFANPMVEYSTTPSASEPCKFSQPGLHNHHVTRLKAEPIPPPKSCIKSTGRRHQAQGHGSLSALYTDSSSPVELCDSPLQAEFRENISFMFDWIFPKEIEQGGNSQPSASRGAVAMSKRTECLSLKDGPLPMNNNVEKDISSGSTPDLSKPRGLQERRRNTPNRPARSTLPFPAPKSSSAHSVSSIPNPHQPKSMKVPHASRQLEEESSQYANDSRLNIPKLTMSPKIRRIEVTSKFQGTSTNPPQGKRITADNKAMAQISYHARGSDEFPTNRASQASGNRKLGVIPDLPSPIVTERSRHERATAIPHLQAKEKRKFSRRPPRERTDRSPALSPRLASPLILPPRKESRKESRTVRPDSPCQTAAISPRCLEDIKSGAATEPTVTNNIGHDNERKHPPSAIDTREINPCASPSDTDESLHDKNATCRFSDSPSVSSEAPSTSSRNTFSPVPSPPAQVITTLDSWNDLDTDHNYVHAGDVDADLMDPSIGKGRKGVSASEIPAKEPTCVIVAETKRLLSKAPETSIHEAESSLHLKSKGSFGWLNWRSEPQPVPHEEFNTSRIGSEDQAVEGIQETTTRRKSDTIDARNDQPELEASATTSPRPQCFCTCSKLWENWDLHLRETDDEPMRCCSEGSSLGRSSISSQSTESFLWHSTPQIAVVNPDGCLFSELKSPPIYPEGLRFSPNKTSEEFGPHDDSRFLSQATGIENDKTLNDFQVPVQIVRSVNSPPENQREPRHEFQNTPVENQGTLSVFTARIVEPLVIKKRCLTYKGIATNGGPETVGRHRRKRDNRPSPEISGSSPKPSIKISTSQLSRAGVPKDNPTTITKFEFSVLRFPRTILHRILVELDYQDFLPLSQVSRALRVGFGVAEVKETVLKVFLSDLGYCDSEPSFQAKRGPQRFRSPSPTMELDGRDLVLETKTLKMPLLVGDGGSSLTGGAMPDTFSLDLVLRKRKIHTSNPLEIDLQELHALQHFRKLGEKRFFEMTNRSTSNRFNVLSIIKAYCRAHNKLVLRARLGSENSSNSIGQSRQVSRRKGQSDLYSSGKVPVFRLWMPCASNRMSKADLLKCEVEMLRSKVHSFFRIGDIFCNTAIGSSDNAGRLIYDGQHLHELQYVWDPVGHLPDWLNMFQFPPSFYHHTIKSSNLNPIFYLDLTDYKEQLINSLSLASLNEPHKISHESSQEGMHTYLGLIEIRAGAQTGVLEGIEDFLNNDQEYNNHQEVIHPGWIGKLTIEIQVSSADKLDHLILSRFNKSRLVDFLSPAFDHSSKETRCKVLSQMKAAQLSPWRVIRQKSSPGMVWIRLPIRI</sequence>
<proteinExistence type="predicted"/>
<keyword evidence="2" id="KW-1185">Reference proteome</keyword>
<name>A0ACC0DRR6_9BASI</name>
<evidence type="ECO:0000313" key="2">
    <source>
        <dbReference type="Proteomes" id="UP001060170"/>
    </source>
</evidence>
<gene>
    <name evidence="1" type="ORF">MJO28_015022</name>
</gene>
<accession>A0ACC0DRR6</accession>
<reference evidence="2" key="2">
    <citation type="journal article" date="2018" name="Mol. Plant Microbe Interact.">
        <title>Genome sequence resources for the wheat stripe rust pathogen (Puccinia striiformis f. sp. tritici) and the barley stripe rust pathogen (Puccinia striiformis f. sp. hordei).</title>
        <authorList>
            <person name="Xia C."/>
            <person name="Wang M."/>
            <person name="Yin C."/>
            <person name="Cornejo O.E."/>
            <person name="Hulbert S.H."/>
            <person name="Chen X."/>
        </authorList>
    </citation>
    <scope>NUCLEOTIDE SEQUENCE [LARGE SCALE GENOMIC DNA]</scope>
    <source>
        <strain evidence="2">93-210</strain>
    </source>
</reference>
<reference evidence="2" key="1">
    <citation type="journal article" date="2018" name="BMC Genomics">
        <title>Genomic insights into host adaptation between the wheat stripe rust pathogen (Puccinia striiformis f. sp. tritici) and the barley stripe rust pathogen (Puccinia striiformis f. sp. hordei).</title>
        <authorList>
            <person name="Xia C."/>
            <person name="Wang M."/>
            <person name="Yin C."/>
            <person name="Cornejo O.E."/>
            <person name="Hulbert S.H."/>
            <person name="Chen X."/>
        </authorList>
    </citation>
    <scope>NUCLEOTIDE SEQUENCE [LARGE SCALE GENOMIC DNA]</scope>
    <source>
        <strain evidence="2">93-210</strain>
    </source>
</reference>